<dbReference type="Proteomes" id="UP001208245">
    <property type="component" value="Unassembled WGS sequence"/>
</dbReference>
<keyword evidence="1" id="KW-0472">Membrane</keyword>
<dbReference type="InterPro" id="IPR027417">
    <property type="entry name" value="P-loop_NTPase"/>
</dbReference>
<protein>
    <submittedName>
        <fullName evidence="3">FtsK/SpoIIIE domain-containing protein</fullName>
    </submittedName>
</protein>
<evidence type="ECO:0000313" key="4">
    <source>
        <dbReference type="Proteomes" id="UP001208245"/>
    </source>
</evidence>
<evidence type="ECO:0000313" key="3">
    <source>
        <dbReference type="EMBL" id="MCV3728378.1"/>
    </source>
</evidence>
<evidence type="ECO:0000259" key="2">
    <source>
        <dbReference type="Pfam" id="PF01580"/>
    </source>
</evidence>
<feature type="transmembrane region" description="Helical" evidence="1">
    <location>
        <begin position="149"/>
        <end position="169"/>
    </location>
</feature>
<proteinExistence type="predicted"/>
<evidence type="ECO:0000256" key="1">
    <source>
        <dbReference type="SAM" id="Phobius"/>
    </source>
</evidence>
<feature type="domain" description="FtsK" evidence="2">
    <location>
        <begin position="510"/>
        <end position="638"/>
    </location>
</feature>
<dbReference type="InterPro" id="IPR002543">
    <property type="entry name" value="FtsK_dom"/>
</dbReference>
<feature type="transmembrane region" description="Helical" evidence="1">
    <location>
        <begin position="176"/>
        <end position="198"/>
    </location>
</feature>
<keyword evidence="1" id="KW-1133">Transmembrane helix</keyword>
<dbReference type="Gene3D" id="3.40.50.300">
    <property type="entry name" value="P-loop containing nucleotide triphosphate hydrolases"/>
    <property type="match status" value="1"/>
</dbReference>
<organism evidence="3 4">
    <name type="scientific">Ureaplasma miroungigenitalium</name>
    <dbReference type="NCBI Taxonomy" id="1042321"/>
    <lineage>
        <taxon>Bacteria</taxon>
        <taxon>Bacillati</taxon>
        <taxon>Mycoplasmatota</taxon>
        <taxon>Mycoplasmoidales</taxon>
        <taxon>Mycoplasmoidaceae</taxon>
        <taxon>Ureaplasma</taxon>
    </lineage>
</organism>
<keyword evidence="4" id="KW-1185">Reference proteome</keyword>
<dbReference type="EMBL" id="JAOXHL010000001">
    <property type="protein sequence ID" value="MCV3728378.1"/>
    <property type="molecule type" value="Genomic_DNA"/>
</dbReference>
<comment type="caution">
    <text evidence="3">The sequence shown here is derived from an EMBL/GenBank/DDBJ whole genome shotgun (WGS) entry which is preliminary data.</text>
</comment>
<gene>
    <name evidence="3" type="ORF">OF376_01145</name>
</gene>
<keyword evidence="1" id="KW-0812">Transmembrane</keyword>
<dbReference type="Pfam" id="PF01580">
    <property type="entry name" value="FtsK_SpoIIIE"/>
    <property type="match status" value="1"/>
</dbReference>
<sequence length="759" mass="87586">MNQTNTVVAINQQPIKKALKTKKQLHLKWRILIYVSLLLLLLMTIAKVPYFTAAIDYVIEYFFGFSRYLIYLILLLLAIFWWTKKLRRKIFNRFTIWFYVFSPILLSIFLGYISSLALKHSDYLFVEGSYTEIFTNLWKVHLISGISHLQYYFLLSAFGFGGITGFINLDLYTQYIVIFMVVLLSFVLSIVLIIFILYTVRNKRWFYQTKLRIINKLIKNVNKEYNQAYELIDHNSVLEDSNQVQQALVDTPLVPNNLETNKLIAVDPTVTNEPLDNPANNFKEPQPLEHLEAVNTAPSRQEPELLIQEAPILNSPHEPNVELQKASEIEIRKDIPTPIVPVVVAPVNNPEVPQVEKPLVDKTPSSFKRTQKFTLSMNDIFEDQKKLQDEKVLFDGDQDYYHELNNMINKIDFRFEQYAKANGIEAKIISKRTYFSMAEVVYSLNNIDIPTFISQHNLELMQILASQESDLRINLYQQNKYLAVQVSSIKLASSFTLKNEIKLLDEQEWDNFNLIYGKDHEREVIWSNQLDGNLIVYGSAKGAGRAMLLSNLIMGCLLTHKSSEIELYLFDAKTKLTKTFSNLNHTRKITDTSDPAVVIEDLRSLQLKFNDIKKIMQNKGVDNLFELNHMSQQAYKMSLIVFSEFAHILDSPYKDKFIILLQNLITLAPSVGCLIVLGTEIVNEQTSAFKAMFENIAILKLNNEYESTLISPHNWLHNLYGSGDLVLMKANINELLRLQIAKITNDEINSLLQKLSTDN</sequence>
<dbReference type="RefSeq" id="WP_263821702.1">
    <property type="nucleotide sequence ID" value="NZ_JAOXHL010000001.1"/>
</dbReference>
<feature type="transmembrane region" description="Helical" evidence="1">
    <location>
        <begin position="61"/>
        <end position="82"/>
    </location>
</feature>
<name>A0ABT3BMB7_9BACT</name>
<feature type="transmembrane region" description="Helical" evidence="1">
    <location>
        <begin position="94"/>
        <end position="113"/>
    </location>
</feature>
<accession>A0ABT3BMB7</accession>
<feature type="transmembrane region" description="Helical" evidence="1">
    <location>
        <begin position="31"/>
        <end position="55"/>
    </location>
</feature>
<reference evidence="3 4" key="1">
    <citation type="journal article" date="2020" name="Int. J. Syst. Evol. Microbiol.">
        <title>Ureaplasma miroungigenitalium sp. nov. isolated from northern elephant seals (Mirounga angustirostris) and Ureaplasma zalophigenitalium sp. nov. isolated from California sea lions (Zalophus californianus).</title>
        <authorList>
            <person name="Volokhov D.V."/>
            <person name="Gulland F.M."/>
            <person name="Gao Y."/>
            <person name="Chizhikov V.E."/>
        </authorList>
    </citation>
    <scope>NUCLEOTIDE SEQUENCE [LARGE SCALE GENOMIC DNA]</scope>
    <source>
        <strain evidence="3 4">ES3182-GEN</strain>
    </source>
</reference>